<reference evidence="2 3" key="1">
    <citation type="journal article" date="2018" name="Nat. Ecol. Evol.">
        <title>Pezizomycetes genomes reveal the molecular basis of ectomycorrhizal truffle lifestyle.</title>
        <authorList>
            <person name="Murat C."/>
            <person name="Payen T."/>
            <person name="Noel B."/>
            <person name="Kuo A."/>
            <person name="Morin E."/>
            <person name="Chen J."/>
            <person name="Kohler A."/>
            <person name="Krizsan K."/>
            <person name="Balestrini R."/>
            <person name="Da Silva C."/>
            <person name="Montanini B."/>
            <person name="Hainaut M."/>
            <person name="Levati E."/>
            <person name="Barry K.W."/>
            <person name="Belfiori B."/>
            <person name="Cichocki N."/>
            <person name="Clum A."/>
            <person name="Dockter R.B."/>
            <person name="Fauchery L."/>
            <person name="Guy J."/>
            <person name="Iotti M."/>
            <person name="Le Tacon F."/>
            <person name="Lindquist E.A."/>
            <person name="Lipzen A."/>
            <person name="Malagnac F."/>
            <person name="Mello A."/>
            <person name="Molinier V."/>
            <person name="Miyauchi S."/>
            <person name="Poulain J."/>
            <person name="Riccioni C."/>
            <person name="Rubini A."/>
            <person name="Sitrit Y."/>
            <person name="Splivallo R."/>
            <person name="Traeger S."/>
            <person name="Wang M."/>
            <person name="Zifcakova L."/>
            <person name="Wipf D."/>
            <person name="Zambonelli A."/>
            <person name="Paolocci F."/>
            <person name="Nowrousian M."/>
            <person name="Ottonello S."/>
            <person name="Baldrian P."/>
            <person name="Spatafora J.W."/>
            <person name="Henrissat B."/>
            <person name="Nagy L.G."/>
            <person name="Aury J.M."/>
            <person name="Wincker P."/>
            <person name="Grigoriev I.V."/>
            <person name="Bonfante P."/>
            <person name="Martin F.M."/>
        </authorList>
    </citation>
    <scope>NUCLEOTIDE SEQUENCE [LARGE SCALE GENOMIC DNA]</scope>
    <source>
        <strain evidence="2 3">RN42</strain>
    </source>
</reference>
<gene>
    <name evidence="2" type="ORF">BJ508DRAFT_333069</name>
</gene>
<name>A0A3N4HKQ0_ASCIM</name>
<feature type="compositionally biased region" description="Basic residues" evidence="1">
    <location>
        <begin position="63"/>
        <end position="73"/>
    </location>
</feature>
<feature type="region of interest" description="Disordered" evidence="1">
    <location>
        <begin position="63"/>
        <end position="118"/>
    </location>
</feature>
<dbReference type="EMBL" id="ML119790">
    <property type="protein sequence ID" value="RPA74422.1"/>
    <property type="molecule type" value="Genomic_DNA"/>
</dbReference>
<accession>A0A3N4HKQ0</accession>
<sequence>MDRYVIHGITESQFIQQQQAGLEEWREQKEEDIRTRHAIGRLPSSIQELQKAKKREAVRKRVQHHRAKLKEQKRKQEEADLQDAPVIPWTKPASLATEGLEEGHAGLGEVRVGDADHG</sequence>
<evidence type="ECO:0000256" key="1">
    <source>
        <dbReference type="SAM" id="MobiDB-lite"/>
    </source>
</evidence>
<organism evidence="2 3">
    <name type="scientific">Ascobolus immersus RN42</name>
    <dbReference type="NCBI Taxonomy" id="1160509"/>
    <lineage>
        <taxon>Eukaryota</taxon>
        <taxon>Fungi</taxon>
        <taxon>Dikarya</taxon>
        <taxon>Ascomycota</taxon>
        <taxon>Pezizomycotina</taxon>
        <taxon>Pezizomycetes</taxon>
        <taxon>Pezizales</taxon>
        <taxon>Ascobolaceae</taxon>
        <taxon>Ascobolus</taxon>
    </lineage>
</organism>
<protein>
    <submittedName>
        <fullName evidence="2">Uncharacterized protein</fullName>
    </submittedName>
</protein>
<evidence type="ECO:0000313" key="3">
    <source>
        <dbReference type="Proteomes" id="UP000275078"/>
    </source>
</evidence>
<dbReference type="AlphaFoldDB" id="A0A3N4HKQ0"/>
<dbReference type="Proteomes" id="UP000275078">
    <property type="component" value="Unassembled WGS sequence"/>
</dbReference>
<evidence type="ECO:0000313" key="2">
    <source>
        <dbReference type="EMBL" id="RPA74422.1"/>
    </source>
</evidence>
<keyword evidence="3" id="KW-1185">Reference proteome</keyword>
<proteinExistence type="predicted"/>